<keyword evidence="2" id="KW-0472">Membrane</keyword>
<keyword evidence="2" id="KW-1133">Transmembrane helix</keyword>
<evidence type="ECO:0000313" key="3">
    <source>
        <dbReference type="EMBL" id="KAH7424390.1"/>
    </source>
</evidence>
<comment type="caution">
    <text evidence="3">The sequence shown here is derived from an EMBL/GenBank/DDBJ whole genome shotgun (WGS) entry which is preliminary data.</text>
</comment>
<evidence type="ECO:0000256" key="1">
    <source>
        <dbReference type="SAM" id="MobiDB-lite"/>
    </source>
</evidence>
<keyword evidence="4" id="KW-1185">Reference proteome</keyword>
<feature type="transmembrane region" description="Helical" evidence="2">
    <location>
        <begin position="12"/>
        <end position="35"/>
    </location>
</feature>
<gene>
    <name evidence="3" type="ORF">KP509_11G006100</name>
</gene>
<protein>
    <submittedName>
        <fullName evidence="3">Uncharacterized protein</fullName>
    </submittedName>
</protein>
<reference evidence="3" key="1">
    <citation type="submission" date="2021-08" db="EMBL/GenBank/DDBJ databases">
        <title>WGS assembly of Ceratopteris richardii.</title>
        <authorList>
            <person name="Marchant D.B."/>
            <person name="Chen G."/>
            <person name="Jenkins J."/>
            <person name="Shu S."/>
            <person name="Leebens-Mack J."/>
            <person name="Grimwood J."/>
            <person name="Schmutz J."/>
            <person name="Soltis P."/>
            <person name="Soltis D."/>
            <person name="Chen Z.-H."/>
        </authorList>
    </citation>
    <scope>NUCLEOTIDE SEQUENCE</scope>
    <source>
        <strain evidence="3">Whitten #5841</strain>
        <tissue evidence="3">Leaf</tissue>
    </source>
</reference>
<accession>A0A8T2TPX2</accession>
<dbReference type="AlphaFoldDB" id="A0A8T2TPX2"/>
<evidence type="ECO:0000313" key="4">
    <source>
        <dbReference type="Proteomes" id="UP000825935"/>
    </source>
</evidence>
<evidence type="ECO:0000256" key="2">
    <source>
        <dbReference type="SAM" id="Phobius"/>
    </source>
</evidence>
<dbReference type="EMBL" id="CM035416">
    <property type="protein sequence ID" value="KAH7424390.1"/>
    <property type="molecule type" value="Genomic_DNA"/>
</dbReference>
<sequence>MEAVLCIIDVIFLQALPTLFLLVAAVFQLLVDFVLSFAHANRPFSNACSSDTCFPPQEACDCIVYDANYRCHCYEDERSSSMRPSEDELGYTLRTLSNVSGTETRRPAVSRSPSPVRRIQSSKGDYDNNHCTRNNKNRVPLRSAAHLIDDRITWKHMDCVDDIMQNPTINGARIHPTGPSELIRRRRRAYNPCTQS</sequence>
<keyword evidence="2" id="KW-0812">Transmembrane</keyword>
<name>A0A8T2TPX2_CERRI</name>
<proteinExistence type="predicted"/>
<organism evidence="3 4">
    <name type="scientific">Ceratopteris richardii</name>
    <name type="common">Triangle waterfern</name>
    <dbReference type="NCBI Taxonomy" id="49495"/>
    <lineage>
        <taxon>Eukaryota</taxon>
        <taxon>Viridiplantae</taxon>
        <taxon>Streptophyta</taxon>
        <taxon>Embryophyta</taxon>
        <taxon>Tracheophyta</taxon>
        <taxon>Polypodiopsida</taxon>
        <taxon>Polypodiidae</taxon>
        <taxon>Polypodiales</taxon>
        <taxon>Pteridineae</taxon>
        <taxon>Pteridaceae</taxon>
        <taxon>Parkerioideae</taxon>
        <taxon>Ceratopteris</taxon>
    </lineage>
</organism>
<dbReference type="Proteomes" id="UP000825935">
    <property type="component" value="Chromosome 11"/>
</dbReference>
<feature type="region of interest" description="Disordered" evidence="1">
    <location>
        <begin position="102"/>
        <end position="135"/>
    </location>
</feature>